<organism evidence="2 3">
    <name type="scientific">Solanum verrucosum</name>
    <dbReference type="NCBI Taxonomy" id="315347"/>
    <lineage>
        <taxon>Eukaryota</taxon>
        <taxon>Viridiplantae</taxon>
        <taxon>Streptophyta</taxon>
        <taxon>Embryophyta</taxon>
        <taxon>Tracheophyta</taxon>
        <taxon>Spermatophyta</taxon>
        <taxon>Magnoliopsida</taxon>
        <taxon>eudicotyledons</taxon>
        <taxon>Gunneridae</taxon>
        <taxon>Pentapetalae</taxon>
        <taxon>asterids</taxon>
        <taxon>lamiids</taxon>
        <taxon>Solanales</taxon>
        <taxon>Solanaceae</taxon>
        <taxon>Solanoideae</taxon>
        <taxon>Solaneae</taxon>
        <taxon>Solanum</taxon>
    </lineage>
</organism>
<evidence type="ECO:0000259" key="1">
    <source>
        <dbReference type="Pfam" id="PF13966"/>
    </source>
</evidence>
<dbReference type="InterPro" id="IPR026960">
    <property type="entry name" value="RVT-Znf"/>
</dbReference>
<dbReference type="PANTHER" id="PTHR47723:SF7">
    <property type="entry name" value="RNASE H FAMILY PROTEIN"/>
    <property type="match status" value="1"/>
</dbReference>
<sequence>MEDQFGLNTTTISQFLVGGNWNETMVRQWVPPLLIPKIFSFPIHYQEQTPDEAIWKLTVDGLFSCSSAWEHIRNKGTKSIINKGIWHRHLPFKISFLVWRTLRNKLPTNEKLTSFGKEADHCFCCYRTGEDNIDHIFISGHFANKIWSFFSVAAGILHDHILINMLMLRWWRQEHKIEVQNLLNQLLPLIIIWNLWKNRCATKYGEKQSNIARNFFLILKDTTHLLNTAFPYIQWANDWTDLFRMVEKCRQETMVRIVEWEKPSQHFLQLDTDGSALSNPRKIGGGGILRDHQGKLIYAFVIPLGTGTNNQAEFQAASHGIFWCIQMAIRKFTWKSTLNWSLNGFQNNSRSPGIYSNTSQTTTPSPAIGAVQMHTHLQRGKQHG</sequence>
<dbReference type="InterPro" id="IPR053151">
    <property type="entry name" value="RNase_H-like"/>
</dbReference>
<evidence type="ECO:0000313" key="2">
    <source>
        <dbReference type="EMBL" id="WMV30204.1"/>
    </source>
</evidence>
<dbReference type="InterPro" id="IPR036397">
    <property type="entry name" value="RNaseH_sf"/>
</dbReference>
<dbReference type="SUPFAM" id="SSF53098">
    <property type="entry name" value="Ribonuclease H-like"/>
    <property type="match status" value="1"/>
</dbReference>
<name>A0AAF0TSA8_SOLVR</name>
<dbReference type="CDD" id="cd06222">
    <property type="entry name" value="RNase_H_like"/>
    <property type="match status" value="1"/>
</dbReference>
<dbReference type="Pfam" id="PF13966">
    <property type="entry name" value="zf-RVT"/>
    <property type="match status" value="1"/>
</dbReference>
<dbReference type="InterPro" id="IPR012337">
    <property type="entry name" value="RNaseH-like_sf"/>
</dbReference>
<accession>A0AAF0TSA8</accession>
<dbReference type="Gene3D" id="3.30.420.10">
    <property type="entry name" value="Ribonuclease H-like superfamily/Ribonuclease H"/>
    <property type="match status" value="1"/>
</dbReference>
<keyword evidence="3" id="KW-1185">Reference proteome</keyword>
<dbReference type="GO" id="GO:0003676">
    <property type="term" value="F:nucleic acid binding"/>
    <property type="evidence" value="ECO:0007669"/>
    <property type="project" value="InterPro"/>
</dbReference>
<dbReference type="AlphaFoldDB" id="A0AAF0TSA8"/>
<gene>
    <name evidence="2" type="ORF">MTR67_023589</name>
</gene>
<dbReference type="Proteomes" id="UP001234989">
    <property type="component" value="Chromosome 5"/>
</dbReference>
<evidence type="ECO:0000313" key="3">
    <source>
        <dbReference type="Proteomes" id="UP001234989"/>
    </source>
</evidence>
<dbReference type="EMBL" id="CP133616">
    <property type="protein sequence ID" value="WMV30204.1"/>
    <property type="molecule type" value="Genomic_DNA"/>
</dbReference>
<reference evidence="2" key="1">
    <citation type="submission" date="2023-08" db="EMBL/GenBank/DDBJ databases">
        <title>A de novo genome assembly of Solanum verrucosum Schlechtendal, a Mexican diploid species geographically isolated from the other diploid A-genome species in potato relatives.</title>
        <authorList>
            <person name="Hosaka K."/>
        </authorList>
    </citation>
    <scope>NUCLEOTIDE SEQUENCE</scope>
    <source>
        <tissue evidence="2">Young leaves</tissue>
    </source>
</reference>
<dbReference type="InterPro" id="IPR044730">
    <property type="entry name" value="RNase_H-like_dom_plant"/>
</dbReference>
<dbReference type="PANTHER" id="PTHR47723">
    <property type="entry name" value="OS05G0353850 PROTEIN"/>
    <property type="match status" value="1"/>
</dbReference>
<feature type="domain" description="Reverse transcriptase zinc-binding" evidence="1">
    <location>
        <begin position="63"/>
        <end position="147"/>
    </location>
</feature>
<protein>
    <recommendedName>
        <fullName evidence="1">Reverse transcriptase zinc-binding domain-containing protein</fullName>
    </recommendedName>
</protein>
<proteinExistence type="predicted"/>